<keyword evidence="2" id="KW-1185">Reference proteome</keyword>
<organism evidence="1 2">
    <name type="scientific">Sphaerotilus mobilis</name>
    <dbReference type="NCBI Taxonomy" id="47994"/>
    <lineage>
        <taxon>Bacteria</taxon>
        <taxon>Pseudomonadati</taxon>
        <taxon>Pseudomonadota</taxon>
        <taxon>Betaproteobacteria</taxon>
        <taxon>Burkholderiales</taxon>
        <taxon>Sphaerotilaceae</taxon>
        <taxon>Sphaerotilus</taxon>
    </lineage>
</organism>
<evidence type="ECO:0000313" key="1">
    <source>
        <dbReference type="EMBL" id="RZS53090.1"/>
    </source>
</evidence>
<proteinExistence type="predicted"/>
<dbReference type="Gene3D" id="2.130.10.10">
    <property type="entry name" value="YVTN repeat-like/Quinoprotein amine dehydrogenase"/>
    <property type="match status" value="1"/>
</dbReference>
<dbReference type="EMBL" id="SGWV01000010">
    <property type="protein sequence ID" value="RZS53090.1"/>
    <property type="molecule type" value="Genomic_DNA"/>
</dbReference>
<dbReference type="PANTHER" id="PTHR43739">
    <property type="entry name" value="XYLOGLUCANASE (EUROFUNG)"/>
    <property type="match status" value="1"/>
</dbReference>
<protein>
    <submittedName>
        <fullName evidence="1">BNR/Asp-box repeat protein</fullName>
    </submittedName>
</protein>
<dbReference type="RefSeq" id="WP_130482559.1">
    <property type="nucleotide sequence ID" value="NZ_SGWV01000010.1"/>
</dbReference>
<reference evidence="1 2" key="1">
    <citation type="submission" date="2019-02" db="EMBL/GenBank/DDBJ databases">
        <title>Genomic Encyclopedia of Type Strains, Phase IV (KMG-IV): sequencing the most valuable type-strain genomes for metagenomic binning, comparative biology and taxonomic classification.</title>
        <authorList>
            <person name="Goeker M."/>
        </authorList>
    </citation>
    <scope>NUCLEOTIDE SEQUENCE [LARGE SCALE GENOMIC DNA]</scope>
    <source>
        <strain evidence="1 2">DSM 10617</strain>
    </source>
</reference>
<dbReference type="CDD" id="cd15482">
    <property type="entry name" value="Sialidase_non-viral"/>
    <property type="match status" value="2"/>
</dbReference>
<dbReference type="InterPro" id="IPR002860">
    <property type="entry name" value="BNR_rpt"/>
</dbReference>
<dbReference type="PANTHER" id="PTHR43739:SF5">
    <property type="entry name" value="EXO-ALPHA-SIALIDASE"/>
    <property type="match status" value="1"/>
</dbReference>
<evidence type="ECO:0000313" key="2">
    <source>
        <dbReference type="Proteomes" id="UP000293433"/>
    </source>
</evidence>
<dbReference type="OrthoDB" id="9764804at2"/>
<accession>A0A4V2EVN3</accession>
<dbReference type="GO" id="GO:0010411">
    <property type="term" value="P:xyloglucan metabolic process"/>
    <property type="evidence" value="ECO:0007669"/>
    <property type="project" value="TreeGrafter"/>
</dbReference>
<dbReference type="Proteomes" id="UP000293433">
    <property type="component" value="Unassembled WGS sequence"/>
</dbReference>
<comment type="caution">
    <text evidence="1">The sequence shown here is derived from an EMBL/GenBank/DDBJ whole genome shotgun (WGS) entry which is preliminary data.</text>
</comment>
<dbReference type="InterPro" id="IPR015943">
    <property type="entry name" value="WD40/YVTN_repeat-like_dom_sf"/>
</dbReference>
<dbReference type="SUPFAM" id="SSF110296">
    <property type="entry name" value="Oligoxyloglucan reducing end-specific cellobiohydrolase"/>
    <property type="match status" value="1"/>
</dbReference>
<gene>
    <name evidence="1" type="ORF">EV685_2713</name>
</gene>
<name>A0A4V2EVN3_9BURK</name>
<sequence length="437" mass="48277">MATKKTPSPKPAVKPAVKAVKTAQVTTKTAKVSTKTTKVATKSNKTTKAAKPVKAAKAAKPAARELVVLVGTRKGAWILRGDAKRKTWALEGPHFHGHVIQHLVMDPRDGRTLLASAKTGHLGPTIFRSTDFGRTWTEAERPPAFDKAPEGEVGRSVDHTFHLVPGPDDEPGSWYAGTSPQGLFRSDDGGKTWRGLPGVNDNLTMRPWMGTVQDGTPDGPKLHSILIDPRDRKHLYFGMSGGGFHESTDGGQTWQPLLDGMQVVGGFDDKEPTFHDPHCVRLSPGNPDRLWQQNHCGIYRLDRPGTTWQRVGMKMPKKVGDIGFPIVVHPLDDDTAWVFPMDGTDVWPRTAPQGKPAAYVTRNGGRTWQRQDQGFPPEQAWWTIKRQAMTRDDCKRVGLYVGNTQGELWASADEGESWRCIARHLPEIYSVETGWKA</sequence>
<dbReference type="AlphaFoldDB" id="A0A4V2EVN3"/>
<dbReference type="InterPro" id="IPR052025">
    <property type="entry name" value="Xyloglucanase_GH74"/>
</dbReference>
<dbReference type="Pfam" id="PF02012">
    <property type="entry name" value="BNR"/>
    <property type="match status" value="1"/>
</dbReference>